<keyword evidence="1 5" id="KW-0378">Hydrolase</keyword>
<gene>
    <name evidence="7" type="ORF">HH215_18050</name>
</gene>
<dbReference type="GO" id="GO:0016787">
    <property type="term" value="F:hydrolase activity"/>
    <property type="evidence" value="ECO:0007669"/>
    <property type="project" value="UniProtKB-UniRule"/>
</dbReference>
<dbReference type="InterPro" id="IPR036866">
    <property type="entry name" value="RibonucZ/Hydroxyglut_hydro"/>
</dbReference>
<keyword evidence="8" id="KW-1185">Reference proteome</keyword>
<evidence type="ECO:0000256" key="3">
    <source>
        <dbReference type="ARBA" id="ARBA00034301"/>
    </source>
</evidence>
<dbReference type="AlphaFoldDB" id="A0A7Z2VKT6"/>
<dbReference type="SMART" id="SM00849">
    <property type="entry name" value="Lactamase_B"/>
    <property type="match status" value="1"/>
</dbReference>
<name>A0A7Z2VKT6_9BACL</name>
<dbReference type="InterPro" id="IPR001279">
    <property type="entry name" value="Metallo-B-lactamas"/>
</dbReference>
<organism evidence="7 8">
    <name type="scientific">Cohnella herbarum</name>
    <dbReference type="NCBI Taxonomy" id="2728023"/>
    <lineage>
        <taxon>Bacteria</taxon>
        <taxon>Bacillati</taxon>
        <taxon>Bacillota</taxon>
        <taxon>Bacilli</taxon>
        <taxon>Bacillales</taxon>
        <taxon>Paenibacillaceae</taxon>
        <taxon>Cohnella</taxon>
    </lineage>
</organism>
<dbReference type="InterPro" id="IPR022877">
    <property type="entry name" value="UPF0173"/>
</dbReference>
<dbReference type="EMBL" id="CP051680">
    <property type="protein sequence ID" value="QJD84894.1"/>
    <property type="molecule type" value="Genomic_DNA"/>
</dbReference>
<comment type="function">
    <text evidence="3">Counteracts the endogenous Pycsar antiviral defense system. Phosphodiesterase that enables metal-dependent hydrolysis of host cyclic nucleotide Pycsar defense signals such as cCMP and cUMP.</text>
</comment>
<dbReference type="SUPFAM" id="SSF56281">
    <property type="entry name" value="Metallo-hydrolase/oxidoreductase"/>
    <property type="match status" value="1"/>
</dbReference>
<protein>
    <recommendedName>
        <fullName evidence="5">UPF0173 metal-dependent hydrolase HH215_18050</fullName>
    </recommendedName>
</protein>
<proteinExistence type="inferred from homology"/>
<dbReference type="KEGG" id="cheb:HH215_18050"/>
<dbReference type="PANTHER" id="PTHR43546:SF3">
    <property type="entry name" value="UPF0173 METAL-DEPENDENT HYDROLASE MJ1163"/>
    <property type="match status" value="1"/>
</dbReference>
<dbReference type="NCBIfam" id="NF001911">
    <property type="entry name" value="PRK00685.1"/>
    <property type="match status" value="1"/>
</dbReference>
<dbReference type="Pfam" id="PF13483">
    <property type="entry name" value="Lactamase_B_3"/>
    <property type="match status" value="1"/>
</dbReference>
<feature type="domain" description="Metallo-beta-lactamase" evidence="6">
    <location>
        <begin position="7"/>
        <end position="193"/>
    </location>
</feature>
<evidence type="ECO:0000256" key="1">
    <source>
        <dbReference type="ARBA" id="ARBA00022801"/>
    </source>
</evidence>
<evidence type="ECO:0000313" key="8">
    <source>
        <dbReference type="Proteomes" id="UP000502248"/>
    </source>
</evidence>
<comment type="catalytic activity">
    <reaction evidence="2">
        <text>3',5'-cyclic CMP + H2O = CMP + H(+)</text>
        <dbReference type="Rhea" id="RHEA:72675"/>
        <dbReference type="ChEBI" id="CHEBI:15377"/>
        <dbReference type="ChEBI" id="CHEBI:15378"/>
        <dbReference type="ChEBI" id="CHEBI:58003"/>
        <dbReference type="ChEBI" id="CHEBI:60377"/>
    </reaction>
    <physiologicalReaction direction="left-to-right" evidence="2">
        <dbReference type="Rhea" id="RHEA:72676"/>
    </physiologicalReaction>
</comment>
<evidence type="ECO:0000256" key="2">
    <source>
        <dbReference type="ARBA" id="ARBA00034221"/>
    </source>
</evidence>
<dbReference type="PANTHER" id="PTHR43546">
    <property type="entry name" value="UPF0173 METAL-DEPENDENT HYDROLASE MJ1163-RELATED"/>
    <property type="match status" value="1"/>
</dbReference>
<dbReference type="HAMAP" id="MF_00457">
    <property type="entry name" value="UPF0173"/>
    <property type="match status" value="1"/>
</dbReference>
<dbReference type="Gene3D" id="3.60.15.10">
    <property type="entry name" value="Ribonuclease Z/Hydroxyacylglutathione hydrolase-like"/>
    <property type="match status" value="1"/>
</dbReference>
<sequence>MQIIYHGHSCIQLITNGKSLLIDPFLRGNPIAVTKPEDIRTDYILLTHAHTDHILDAEPIAQANDATVVATFELAMYMSSRKNLKTIDMNIGGTVDLGFAKAKMIQAFHSSGIFLEEGQIIYGGMPAGFIIQAEGLTLLHAGDTALFSDMKMIGDRNKIDVAFLPIGDHYTMGPDDALQAAEWFGARMVIPIHYDSFPPIRQDAEAFVKRLEAQDQQGRVLAPGEKFEITKGK</sequence>
<evidence type="ECO:0000256" key="5">
    <source>
        <dbReference type="HAMAP-Rule" id="MF_00457"/>
    </source>
</evidence>
<dbReference type="InterPro" id="IPR050114">
    <property type="entry name" value="UPF0173_UPF0282_UlaG_hydrolase"/>
</dbReference>
<dbReference type="RefSeq" id="WP_169281174.1">
    <property type="nucleotide sequence ID" value="NZ_CP051680.1"/>
</dbReference>
<comment type="catalytic activity">
    <reaction evidence="4">
        <text>3',5'-cyclic UMP + H2O = UMP + H(+)</text>
        <dbReference type="Rhea" id="RHEA:70575"/>
        <dbReference type="ChEBI" id="CHEBI:15377"/>
        <dbReference type="ChEBI" id="CHEBI:15378"/>
        <dbReference type="ChEBI" id="CHEBI:57865"/>
        <dbReference type="ChEBI" id="CHEBI:184387"/>
    </reaction>
    <physiologicalReaction direction="left-to-right" evidence="4">
        <dbReference type="Rhea" id="RHEA:70576"/>
    </physiologicalReaction>
</comment>
<comment type="similarity">
    <text evidence="5">Belongs to the UPF0173 family.</text>
</comment>
<evidence type="ECO:0000256" key="4">
    <source>
        <dbReference type="ARBA" id="ARBA00048505"/>
    </source>
</evidence>
<reference evidence="7 8" key="1">
    <citation type="submission" date="2020-04" db="EMBL/GenBank/DDBJ databases">
        <title>Genome sequencing of novel species.</title>
        <authorList>
            <person name="Heo J."/>
            <person name="Kim S.-J."/>
            <person name="Kim J.-S."/>
            <person name="Hong S.-B."/>
            <person name="Kwon S.-W."/>
        </authorList>
    </citation>
    <scope>NUCLEOTIDE SEQUENCE [LARGE SCALE GENOMIC DNA]</scope>
    <source>
        <strain evidence="7 8">MFER-1</strain>
    </source>
</reference>
<evidence type="ECO:0000313" key="7">
    <source>
        <dbReference type="EMBL" id="QJD84894.1"/>
    </source>
</evidence>
<accession>A0A7Z2VKT6</accession>
<evidence type="ECO:0000259" key="6">
    <source>
        <dbReference type="SMART" id="SM00849"/>
    </source>
</evidence>
<dbReference type="Proteomes" id="UP000502248">
    <property type="component" value="Chromosome"/>
</dbReference>